<dbReference type="EMBL" id="CP065937">
    <property type="protein sequence ID" value="QQA63376.1"/>
    <property type="molecule type" value="Genomic_DNA"/>
</dbReference>
<keyword evidence="1" id="KW-0238">DNA-binding</keyword>
<sequence length="87" mass="9415">MPHPAPPSSPSAGRHLIKLDQWFASSKLCSDCGHKMPDMPLHQRQWVCPACGAGHDRDINAAMNIQQQGILELKAAGHVVSTHGGQR</sequence>
<dbReference type="Pfam" id="PF07282">
    <property type="entry name" value="Cas12f1-like_TNB"/>
    <property type="match status" value="1"/>
</dbReference>
<reference evidence="3" key="1">
    <citation type="submission" date="2020-12" db="EMBL/GenBank/DDBJ databases">
        <title>GES Beta-lactamases isolated from hospital effluents in Brazil.</title>
        <authorList>
            <person name="Conte D."/>
            <person name="Mesa D."/>
            <person name="Palmeiro J.K."/>
            <person name="Dalla-Costa L.M."/>
        </authorList>
    </citation>
    <scope>NUCLEOTIDE SEQUENCE [LARGE SCALE GENOMIC DNA]</scope>
    <source>
        <strain evidence="3">Aero21</strain>
    </source>
</reference>
<gene>
    <name evidence="3" type="ORF">JC965_20015</name>
</gene>
<evidence type="ECO:0000313" key="3">
    <source>
        <dbReference type="EMBL" id="QQA63376.1"/>
    </source>
</evidence>
<evidence type="ECO:0000259" key="2">
    <source>
        <dbReference type="Pfam" id="PF07282"/>
    </source>
</evidence>
<name>A0A7T4C5I3_AERCA</name>
<accession>A0A7T4C5I3</accession>
<evidence type="ECO:0000256" key="1">
    <source>
        <dbReference type="ARBA" id="ARBA00023125"/>
    </source>
</evidence>
<feature type="domain" description="Cas12f1-like TNB" evidence="2">
    <location>
        <begin position="12"/>
        <end position="65"/>
    </location>
</feature>
<dbReference type="AlphaFoldDB" id="A0A7T4C5I3"/>
<organism evidence="3">
    <name type="scientific">Aeromonas caviae</name>
    <name type="common">Aeromonas punctata</name>
    <dbReference type="NCBI Taxonomy" id="648"/>
    <lineage>
        <taxon>Bacteria</taxon>
        <taxon>Pseudomonadati</taxon>
        <taxon>Pseudomonadota</taxon>
        <taxon>Gammaproteobacteria</taxon>
        <taxon>Aeromonadales</taxon>
        <taxon>Aeromonadaceae</taxon>
        <taxon>Aeromonas</taxon>
    </lineage>
</organism>
<protein>
    <submittedName>
        <fullName evidence="3">Transposase</fullName>
    </submittedName>
</protein>
<dbReference type="InterPro" id="IPR010095">
    <property type="entry name" value="Cas12f1-like_TNB"/>
</dbReference>
<proteinExistence type="predicted"/>
<dbReference type="GO" id="GO:0003677">
    <property type="term" value="F:DNA binding"/>
    <property type="evidence" value="ECO:0007669"/>
    <property type="project" value="UniProtKB-KW"/>
</dbReference>